<dbReference type="InterPro" id="IPR014710">
    <property type="entry name" value="RmlC-like_jellyroll"/>
</dbReference>
<dbReference type="OrthoDB" id="190787at2"/>
<evidence type="ECO:0000256" key="3">
    <source>
        <dbReference type="ARBA" id="ARBA00023163"/>
    </source>
</evidence>
<dbReference type="Pfam" id="PF00027">
    <property type="entry name" value="cNMP_binding"/>
    <property type="match status" value="1"/>
</dbReference>
<sequence length="258" mass="28697">MKESDLARIRELGLFSGMDANRFSDLTSGAFMQKFPANTTLLYEGDTVDFLYILLEGAVEIQGAWHDKETTLAVVRPLSVFILSSVVLDAPALMSARTIDRSEILMLSAEGFRRAMRDDSRLALSIAEEMAGWNRALVRQLKNMKLRSAAERLANYLLTLQVQQGGGTTLHLPHEKRILASLLGMTPENLSRSFAGLADYGVEIHGNEIRLTMMTALKRMAKPSPLIDNHMPPLDHLSGKAERELWPPNSRAGKIIHD</sequence>
<keyword evidence="7" id="KW-1185">Reference proteome</keyword>
<accession>V4R8K4</accession>
<reference evidence="6 7" key="1">
    <citation type="journal article" date="2014" name="Nature">
        <title>Sequential evolution of bacterial morphology by co-option of a developmental regulator.</title>
        <authorList>
            <person name="Jiang C."/>
            <person name="Brown P.J."/>
            <person name="Ducret A."/>
            <person name="Brun Y.V."/>
        </authorList>
    </citation>
    <scope>NUCLEOTIDE SEQUENCE [LARGE SCALE GENOMIC DNA]</scope>
    <source>
        <strain evidence="6 7">DSM 16100</strain>
    </source>
</reference>
<dbReference type="eggNOG" id="COG0664">
    <property type="taxonomic scope" value="Bacteria"/>
</dbReference>
<dbReference type="PROSITE" id="PS51063">
    <property type="entry name" value="HTH_CRP_2"/>
    <property type="match status" value="1"/>
</dbReference>
<dbReference type="Gene3D" id="1.10.10.10">
    <property type="entry name" value="Winged helix-like DNA-binding domain superfamily/Winged helix DNA-binding domain"/>
    <property type="match status" value="1"/>
</dbReference>
<keyword evidence="3" id="KW-0804">Transcription</keyword>
<dbReference type="InterPro" id="IPR036388">
    <property type="entry name" value="WH-like_DNA-bd_sf"/>
</dbReference>
<protein>
    <submittedName>
        <fullName evidence="6">Transcriptional regulator</fullName>
    </submittedName>
</protein>
<dbReference type="PANTHER" id="PTHR24567">
    <property type="entry name" value="CRP FAMILY TRANSCRIPTIONAL REGULATORY PROTEIN"/>
    <property type="match status" value="1"/>
</dbReference>
<dbReference type="AlphaFoldDB" id="V4R8K4"/>
<dbReference type="InterPro" id="IPR018490">
    <property type="entry name" value="cNMP-bd_dom_sf"/>
</dbReference>
<dbReference type="InterPro" id="IPR000595">
    <property type="entry name" value="cNMP-bd_dom"/>
</dbReference>
<dbReference type="GO" id="GO:0005829">
    <property type="term" value="C:cytosol"/>
    <property type="evidence" value="ECO:0007669"/>
    <property type="project" value="TreeGrafter"/>
</dbReference>
<feature type="domain" description="Cyclic nucleotide-binding" evidence="4">
    <location>
        <begin position="14"/>
        <end position="116"/>
    </location>
</feature>
<evidence type="ECO:0000259" key="4">
    <source>
        <dbReference type="PROSITE" id="PS50042"/>
    </source>
</evidence>
<dbReference type="PROSITE" id="PS50042">
    <property type="entry name" value="CNMP_BINDING_3"/>
    <property type="match status" value="1"/>
</dbReference>
<keyword evidence="1" id="KW-0805">Transcription regulation</keyword>
<proteinExistence type="predicted"/>
<evidence type="ECO:0000313" key="7">
    <source>
        <dbReference type="Proteomes" id="UP000017837"/>
    </source>
</evidence>
<gene>
    <name evidence="6" type="ORF">ABENE_16995</name>
</gene>
<name>V4R8K4_9CAUL</name>
<dbReference type="RefSeq" id="WP_018083370.1">
    <property type="nucleotide sequence ID" value="NZ_AQWM01000030.1"/>
</dbReference>
<dbReference type="CDD" id="cd00038">
    <property type="entry name" value="CAP_ED"/>
    <property type="match status" value="1"/>
</dbReference>
<dbReference type="SUPFAM" id="SSF46785">
    <property type="entry name" value="Winged helix' DNA-binding domain"/>
    <property type="match status" value="1"/>
</dbReference>
<keyword evidence="2" id="KW-0238">DNA-binding</keyword>
<organism evidence="6 7">
    <name type="scientific">Asticcacaulis benevestitus DSM 16100 = ATCC BAA-896</name>
    <dbReference type="NCBI Taxonomy" id="1121022"/>
    <lineage>
        <taxon>Bacteria</taxon>
        <taxon>Pseudomonadati</taxon>
        <taxon>Pseudomonadota</taxon>
        <taxon>Alphaproteobacteria</taxon>
        <taxon>Caulobacterales</taxon>
        <taxon>Caulobacteraceae</taxon>
        <taxon>Asticcacaulis</taxon>
    </lineage>
</organism>
<dbReference type="GO" id="GO:0003677">
    <property type="term" value="F:DNA binding"/>
    <property type="evidence" value="ECO:0007669"/>
    <property type="project" value="UniProtKB-KW"/>
</dbReference>
<dbReference type="InterPro" id="IPR036390">
    <property type="entry name" value="WH_DNA-bd_sf"/>
</dbReference>
<dbReference type="InterPro" id="IPR050397">
    <property type="entry name" value="Env_Response_Regulators"/>
</dbReference>
<dbReference type="STRING" id="1121022.GCA_000376105_03690"/>
<evidence type="ECO:0000259" key="5">
    <source>
        <dbReference type="PROSITE" id="PS51063"/>
    </source>
</evidence>
<dbReference type="NCBIfam" id="NF006901">
    <property type="entry name" value="PRK09392.1"/>
    <property type="match status" value="1"/>
</dbReference>
<evidence type="ECO:0000256" key="1">
    <source>
        <dbReference type="ARBA" id="ARBA00023015"/>
    </source>
</evidence>
<dbReference type="GO" id="GO:0003700">
    <property type="term" value="F:DNA-binding transcription factor activity"/>
    <property type="evidence" value="ECO:0007669"/>
    <property type="project" value="TreeGrafter"/>
</dbReference>
<evidence type="ECO:0000313" key="6">
    <source>
        <dbReference type="EMBL" id="ESQ87768.1"/>
    </source>
</evidence>
<dbReference type="PATRIC" id="fig|1121022.4.peg.3461"/>
<dbReference type="EMBL" id="AWGB01000042">
    <property type="protein sequence ID" value="ESQ87768.1"/>
    <property type="molecule type" value="Genomic_DNA"/>
</dbReference>
<dbReference type="Proteomes" id="UP000017837">
    <property type="component" value="Unassembled WGS sequence"/>
</dbReference>
<dbReference type="Gene3D" id="2.60.120.10">
    <property type="entry name" value="Jelly Rolls"/>
    <property type="match status" value="1"/>
</dbReference>
<evidence type="ECO:0000256" key="2">
    <source>
        <dbReference type="ARBA" id="ARBA00023125"/>
    </source>
</evidence>
<dbReference type="PANTHER" id="PTHR24567:SF74">
    <property type="entry name" value="HTH-TYPE TRANSCRIPTIONAL REGULATOR ARCR"/>
    <property type="match status" value="1"/>
</dbReference>
<comment type="caution">
    <text evidence="6">The sequence shown here is derived from an EMBL/GenBank/DDBJ whole genome shotgun (WGS) entry which is preliminary data.</text>
</comment>
<dbReference type="InterPro" id="IPR012318">
    <property type="entry name" value="HTH_CRP"/>
</dbReference>
<dbReference type="SMART" id="SM00100">
    <property type="entry name" value="cNMP"/>
    <property type="match status" value="1"/>
</dbReference>
<feature type="domain" description="HTH crp-type" evidence="5">
    <location>
        <begin position="147"/>
        <end position="215"/>
    </location>
</feature>
<dbReference type="SUPFAM" id="SSF51206">
    <property type="entry name" value="cAMP-binding domain-like"/>
    <property type="match status" value="1"/>
</dbReference>
<dbReference type="Pfam" id="PF13545">
    <property type="entry name" value="HTH_Crp_2"/>
    <property type="match status" value="1"/>
</dbReference>